<proteinExistence type="predicted"/>
<sequence length="971" mass="111442">MNHQHFNDFDIELNFQEDDNALSNSQFFPAKRSKAKSPTSFLVYEAPFTRKKQLLSTIVHLDNGTTGYLITLNKRTWSCHACYPSKFTSLTFLEKHLTSNSHLLEMGKPCYPAEHFTKKSLENGLYVGLPPIISGEPIPPGTEDEEDNVLARIQATLDTIFIPLVGLEFVIELLPSERMKESSYLCALCDKRGDLRTFPNHLRSFNHDMAYLRRCFKSLTYELDKLNKLSENGFQDLVFHIIGKIEEKYGRMKPIVVDASLFDKSTEKIKILRKINNGKHIIESAEDRWMLDMVKLEFVENPTLLHERFPLKKITDKKKREHKELQIGVNVESSFNENPRILFNKSQLHAKNDKDESVSDVEFVDIKPNTKSRRKLHEDIQEIETIDHIENIIGLEAPDIVINHIPIQDLHLLTTIVIVVNILVIGRYGRKEKDDLYGRQINPSSYVHPLHSISGYVPTPLDAPSRSRFYSPKLCSTEYQIPKENIINKKILEYNKAVEKMKIKMEKMLNYHKMNPENHPMYLDEWKKFQKRKFKELKQEEKDPSTHDFKPEWFIFWNKKIQEIHNEKINDNIKKLKNKIVCDVDIDIMEIDESTSESSFKDSSSLSKIGHTADLKNPWNNGLASEVIEKGSKAVHKMCDKTTKVVEAINSDSDDLSHELTDQNKSIEKLKIENPLSVITVLQQLSVLENQLGLLGSKVVDLLFKGLVMEKIKPKSSIKLLSPDNCVIFETVKEKLKELLLAGVVKKNFVNATIFSIRNIEKLMQISPKFVPTTSMLNSSSTSTDTPLSITIPGIGIVDQTVIVQKITQAYLTQGKVIVTQEELKNLINPVVDLAQPGDNSQATKNVLTSINNKEVLKTAYDEVIKKEEVEENNVDPLTQGDIINLLKNFKYLTTLEQNGLITYLKDIGEKNPEEVKKFRKYICMEPCNLKEVTSMLGLDEDDDDNYELSEVCKAVKEKIDEQINEDFNEF</sequence>
<reference evidence="1 2" key="1">
    <citation type="submission" date="2019-08" db="EMBL/GenBank/DDBJ databases">
        <authorList>
            <person name="Alioto T."/>
            <person name="Alioto T."/>
            <person name="Gomez Garrido J."/>
        </authorList>
    </citation>
    <scope>NUCLEOTIDE SEQUENCE [LARGE SCALE GENOMIC DNA]</scope>
</reference>
<keyword evidence="2" id="KW-1185">Reference proteome</keyword>
<organism evidence="1 2">
    <name type="scientific">Cinara cedri</name>
    <dbReference type="NCBI Taxonomy" id="506608"/>
    <lineage>
        <taxon>Eukaryota</taxon>
        <taxon>Metazoa</taxon>
        <taxon>Ecdysozoa</taxon>
        <taxon>Arthropoda</taxon>
        <taxon>Hexapoda</taxon>
        <taxon>Insecta</taxon>
        <taxon>Pterygota</taxon>
        <taxon>Neoptera</taxon>
        <taxon>Paraneoptera</taxon>
        <taxon>Hemiptera</taxon>
        <taxon>Sternorrhyncha</taxon>
        <taxon>Aphidomorpha</taxon>
        <taxon>Aphidoidea</taxon>
        <taxon>Aphididae</taxon>
        <taxon>Lachninae</taxon>
        <taxon>Cinara</taxon>
    </lineage>
</organism>
<dbReference type="AlphaFoldDB" id="A0A5E4MHA8"/>
<evidence type="ECO:0000313" key="2">
    <source>
        <dbReference type="Proteomes" id="UP000325440"/>
    </source>
</evidence>
<dbReference type="Proteomes" id="UP000325440">
    <property type="component" value="Unassembled WGS sequence"/>
</dbReference>
<evidence type="ECO:0000313" key="1">
    <source>
        <dbReference type="EMBL" id="VVC29795.1"/>
    </source>
</evidence>
<protein>
    <submittedName>
        <fullName evidence="1">Uncharacterized protein</fullName>
    </submittedName>
</protein>
<name>A0A5E4MHA8_9HEMI</name>
<accession>A0A5E4MHA8</accession>
<dbReference type="EMBL" id="CABPRJ010000498">
    <property type="protein sequence ID" value="VVC29795.1"/>
    <property type="molecule type" value="Genomic_DNA"/>
</dbReference>
<dbReference type="OrthoDB" id="5877502at2759"/>
<gene>
    <name evidence="1" type="ORF">CINCED_3A002826</name>
</gene>